<evidence type="ECO:0000313" key="1">
    <source>
        <dbReference type="Ensembl" id="ENSGACP00000020485.1"/>
    </source>
</evidence>
<dbReference type="Bgee" id="ENSGACG00000015529">
    <property type="expression patterns" value="Expressed in head kidney and 13 other cell types or tissues"/>
</dbReference>
<reference evidence="1" key="1">
    <citation type="submission" date="2006-01" db="EMBL/GenBank/DDBJ databases">
        <authorList>
            <person name="Lindblad-Toh K."/>
            <person name="Mauceli E."/>
            <person name="Grabherr M."/>
            <person name="Chang J.L."/>
            <person name="Lander E.S."/>
        </authorList>
    </citation>
    <scope>NUCLEOTIDE SEQUENCE [LARGE SCALE GENOMIC DNA]</scope>
</reference>
<protein>
    <submittedName>
        <fullName evidence="1">Uncharacterized protein</fullName>
    </submittedName>
</protein>
<reference evidence="1" key="2">
    <citation type="submission" date="2024-04" db="UniProtKB">
        <authorList>
            <consortium name="Ensembl"/>
        </authorList>
    </citation>
    <scope>IDENTIFICATION</scope>
</reference>
<accession>G3PS99</accession>
<dbReference type="InParanoid" id="G3PS99"/>
<dbReference type="AlphaFoldDB" id="G3PS99"/>
<sequence>EHWHTSRSAWRQTPVPLRDSNDCNAAQTLFFRGISVCVCVSVKGGSLFGPQTSQPSPCDLFYLPVLKRFFVFPWRENLYLGDCLTSFNFRWMFSLVGWSPRGLGGLPRSSSSFESIQRVVLG</sequence>
<proteinExistence type="predicted"/>
<name>G3PS99_GASAC</name>
<organism evidence="1">
    <name type="scientific">Gasterosteus aculeatus</name>
    <name type="common">Three-spined stickleback</name>
    <dbReference type="NCBI Taxonomy" id="69293"/>
    <lineage>
        <taxon>Eukaryota</taxon>
        <taxon>Metazoa</taxon>
        <taxon>Chordata</taxon>
        <taxon>Craniata</taxon>
        <taxon>Vertebrata</taxon>
        <taxon>Euteleostomi</taxon>
        <taxon>Actinopterygii</taxon>
        <taxon>Neopterygii</taxon>
        <taxon>Teleostei</taxon>
        <taxon>Neoteleostei</taxon>
        <taxon>Acanthomorphata</taxon>
        <taxon>Eupercaria</taxon>
        <taxon>Perciformes</taxon>
        <taxon>Cottioidei</taxon>
        <taxon>Gasterosteales</taxon>
        <taxon>Gasterosteidae</taxon>
        <taxon>Gasterosteus</taxon>
    </lineage>
</organism>
<dbReference type="Ensembl" id="ENSGACT00000020524.1">
    <property type="protein sequence ID" value="ENSGACP00000020485.1"/>
    <property type="gene ID" value="ENSGACG00000015529.1"/>
</dbReference>